<proteinExistence type="predicted"/>
<comment type="caution">
    <text evidence="1">The sequence shown here is derived from an EMBL/GenBank/DDBJ whole genome shotgun (WGS) entry which is preliminary data.</text>
</comment>
<sequence>MLFAILWRNFKELGRRIGVRGGVGGDSHQAVELDPGVADAEVPLHFRCDGGAEKGGCQEDRRRIGDCQGGREMWLQRRGQRLFR</sequence>
<organism evidence="1 2">
    <name type="scientific">Hibiscus sabdariffa</name>
    <name type="common">roselle</name>
    <dbReference type="NCBI Taxonomy" id="183260"/>
    <lineage>
        <taxon>Eukaryota</taxon>
        <taxon>Viridiplantae</taxon>
        <taxon>Streptophyta</taxon>
        <taxon>Embryophyta</taxon>
        <taxon>Tracheophyta</taxon>
        <taxon>Spermatophyta</taxon>
        <taxon>Magnoliopsida</taxon>
        <taxon>eudicotyledons</taxon>
        <taxon>Gunneridae</taxon>
        <taxon>Pentapetalae</taxon>
        <taxon>rosids</taxon>
        <taxon>malvids</taxon>
        <taxon>Malvales</taxon>
        <taxon>Malvaceae</taxon>
        <taxon>Malvoideae</taxon>
        <taxon>Hibiscus</taxon>
    </lineage>
</organism>
<accession>A0ABR2AFS9</accession>
<protein>
    <submittedName>
        <fullName evidence="1">Uncharacterized protein</fullName>
    </submittedName>
</protein>
<dbReference type="Proteomes" id="UP001472677">
    <property type="component" value="Unassembled WGS sequence"/>
</dbReference>
<reference evidence="1 2" key="1">
    <citation type="journal article" date="2024" name="G3 (Bethesda)">
        <title>Genome assembly of Hibiscus sabdariffa L. provides insights into metabolisms of medicinal natural products.</title>
        <authorList>
            <person name="Kim T."/>
        </authorList>
    </citation>
    <scope>NUCLEOTIDE SEQUENCE [LARGE SCALE GENOMIC DNA]</scope>
    <source>
        <strain evidence="1">TK-2024</strain>
        <tissue evidence="1">Old leaves</tissue>
    </source>
</reference>
<dbReference type="EMBL" id="JBBPBM010000775">
    <property type="protein sequence ID" value="KAK8491688.1"/>
    <property type="molecule type" value="Genomic_DNA"/>
</dbReference>
<evidence type="ECO:0000313" key="2">
    <source>
        <dbReference type="Proteomes" id="UP001472677"/>
    </source>
</evidence>
<evidence type="ECO:0000313" key="1">
    <source>
        <dbReference type="EMBL" id="KAK8491688.1"/>
    </source>
</evidence>
<keyword evidence="2" id="KW-1185">Reference proteome</keyword>
<name>A0ABR2AFS9_9ROSI</name>
<gene>
    <name evidence="1" type="ORF">V6N12_035058</name>
</gene>